<dbReference type="GO" id="GO:0042127">
    <property type="term" value="P:regulation of cell population proliferation"/>
    <property type="evidence" value="ECO:0007669"/>
    <property type="project" value="TreeGrafter"/>
</dbReference>
<evidence type="ECO:0000313" key="8">
    <source>
        <dbReference type="EMBL" id="KAF0302897.1"/>
    </source>
</evidence>
<evidence type="ECO:0000256" key="4">
    <source>
        <dbReference type="ARBA" id="ARBA00023163"/>
    </source>
</evidence>
<evidence type="ECO:0000256" key="6">
    <source>
        <dbReference type="SAM" id="MobiDB-lite"/>
    </source>
</evidence>
<dbReference type="PROSITE" id="PS50217">
    <property type="entry name" value="BZIP"/>
    <property type="match status" value="1"/>
</dbReference>
<dbReference type="Gene3D" id="1.20.5.170">
    <property type="match status" value="1"/>
</dbReference>
<name>A0A6A4W4V3_AMPAM</name>
<comment type="caution">
    <text evidence="8">The sequence shown here is derived from an EMBL/GenBank/DDBJ whole genome shotgun (WGS) entry which is preliminary data.</text>
</comment>
<proteinExistence type="inferred from homology"/>
<organism evidence="8 9">
    <name type="scientific">Amphibalanus amphitrite</name>
    <name type="common">Striped barnacle</name>
    <name type="synonym">Balanus amphitrite</name>
    <dbReference type="NCBI Taxonomy" id="1232801"/>
    <lineage>
        <taxon>Eukaryota</taxon>
        <taxon>Metazoa</taxon>
        <taxon>Ecdysozoa</taxon>
        <taxon>Arthropoda</taxon>
        <taxon>Crustacea</taxon>
        <taxon>Multicrustacea</taxon>
        <taxon>Cirripedia</taxon>
        <taxon>Thoracica</taxon>
        <taxon>Thoracicalcarea</taxon>
        <taxon>Balanomorpha</taxon>
        <taxon>Balanoidea</taxon>
        <taxon>Balanidae</taxon>
        <taxon>Amphibalaninae</taxon>
        <taxon>Amphibalanus</taxon>
    </lineage>
</organism>
<dbReference type="GO" id="GO:0000978">
    <property type="term" value="F:RNA polymerase II cis-regulatory region sequence-specific DNA binding"/>
    <property type="evidence" value="ECO:0007669"/>
    <property type="project" value="TreeGrafter"/>
</dbReference>
<dbReference type="CDD" id="cd14696">
    <property type="entry name" value="bZIP_Jun"/>
    <property type="match status" value="1"/>
</dbReference>
<sequence>MEVSLYGDQEYADSPRAYMEHVQQLKRRMTLDLEPAKRPRASQLLTSPDLRMLKLGSPELERLIAQQGSLQTPGGPQAVSAVFGRTATEEQEDYARGFADALQNLKQQERAAGGGAPVYTTLESSAAPGRPADVRVKEEPQRVPSAASDSPPPSSPVDMAHQEQIKLERKRLRNRIAATKCRQRKLERIARLEERVQAIRNDNAELAEVVSRLREQVHALKQEVHEHSQQGCQILYPAAPC</sequence>
<dbReference type="OrthoDB" id="2187714at2759"/>
<feature type="compositionally biased region" description="Basic and acidic residues" evidence="6">
    <location>
        <begin position="132"/>
        <end position="141"/>
    </location>
</feature>
<keyword evidence="3" id="KW-0238">DNA-binding</keyword>
<dbReference type="GO" id="GO:0051726">
    <property type="term" value="P:regulation of cell cycle"/>
    <property type="evidence" value="ECO:0007669"/>
    <property type="project" value="TreeGrafter"/>
</dbReference>
<dbReference type="InterPro" id="IPR004827">
    <property type="entry name" value="bZIP"/>
</dbReference>
<accession>A0A6A4W4V3</accession>
<feature type="coiled-coil region" evidence="5">
    <location>
        <begin position="162"/>
        <end position="230"/>
    </location>
</feature>
<reference evidence="8 9" key="1">
    <citation type="submission" date="2019-07" db="EMBL/GenBank/DDBJ databases">
        <title>Draft genome assembly of a fouling barnacle, Amphibalanus amphitrite (Darwin, 1854): The first reference genome for Thecostraca.</title>
        <authorList>
            <person name="Kim W."/>
        </authorList>
    </citation>
    <scope>NUCLEOTIDE SEQUENCE [LARGE SCALE GENOMIC DNA]</scope>
    <source>
        <strain evidence="8">SNU_AA5</strain>
        <tissue evidence="8">Soma without cirri and trophi</tissue>
    </source>
</reference>
<dbReference type="SMART" id="SM00338">
    <property type="entry name" value="BRLZ"/>
    <property type="match status" value="1"/>
</dbReference>
<keyword evidence="5" id="KW-0175">Coiled coil</keyword>
<dbReference type="InterPro" id="IPR002112">
    <property type="entry name" value="Leuzip_Jun"/>
</dbReference>
<dbReference type="AlphaFoldDB" id="A0A6A4W4V3"/>
<dbReference type="Pfam" id="PF00170">
    <property type="entry name" value="bZIP_1"/>
    <property type="match status" value="1"/>
</dbReference>
<evidence type="ECO:0000313" key="9">
    <source>
        <dbReference type="Proteomes" id="UP000440578"/>
    </source>
</evidence>
<dbReference type="GO" id="GO:0000981">
    <property type="term" value="F:DNA-binding transcription factor activity, RNA polymerase II-specific"/>
    <property type="evidence" value="ECO:0007669"/>
    <property type="project" value="TreeGrafter"/>
</dbReference>
<keyword evidence="9" id="KW-1185">Reference proteome</keyword>
<dbReference type="PROSITE" id="PS00036">
    <property type="entry name" value="BZIP_BASIC"/>
    <property type="match status" value="1"/>
</dbReference>
<keyword evidence="4" id="KW-0804">Transcription</keyword>
<dbReference type="PANTHER" id="PTHR11462:SF35">
    <property type="entry name" value="TRANSCRIPTION FACTOR JRA"/>
    <property type="match status" value="1"/>
</dbReference>
<evidence type="ECO:0000256" key="5">
    <source>
        <dbReference type="SAM" id="Coils"/>
    </source>
</evidence>
<evidence type="ECO:0000259" key="7">
    <source>
        <dbReference type="PROSITE" id="PS50217"/>
    </source>
</evidence>
<dbReference type="PRINTS" id="PR00043">
    <property type="entry name" value="LEUZIPPRJUN"/>
</dbReference>
<dbReference type="SUPFAM" id="SSF57959">
    <property type="entry name" value="Leucine zipper domain"/>
    <property type="match status" value="1"/>
</dbReference>
<evidence type="ECO:0000256" key="1">
    <source>
        <dbReference type="ARBA" id="ARBA00006882"/>
    </source>
</evidence>
<feature type="domain" description="BZIP" evidence="7">
    <location>
        <begin position="164"/>
        <end position="227"/>
    </location>
</feature>
<feature type="region of interest" description="Disordered" evidence="6">
    <location>
        <begin position="112"/>
        <end position="160"/>
    </location>
</feature>
<dbReference type="InterPro" id="IPR050946">
    <property type="entry name" value="AP-1_TF_bZIP"/>
</dbReference>
<dbReference type="PANTHER" id="PTHR11462">
    <property type="entry name" value="JUN TRANSCRIPTION FACTOR-RELATED"/>
    <property type="match status" value="1"/>
</dbReference>
<dbReference type="Pfam" id="PF03957">
    <property type="entry name" value="Jun"/>
    <property type="match status" value="1"/>
</dbReference>
<dbReference type="Proteomes" id="UP000440578">
    <property type="component" value="Unassembled WGS sequence"/>
</dbReference>
<evidence type="ECO:0000256" key="3">
    <source>
        <dbReference type="ARBA" id="ARBA00023125"/>
    </source>
</evidence>
<dbReference type="InterPro" id="IPR046347">
    <property type="entry name" value="bZIP_sf"/>
</dbReference>
<gene>
    <name evidence="8" type="primary">JUN_0</name>
    <name evidence="8" type="ORF">FJT64_000338</name>
</gene>
<evidence type="ECO:0000256" key="2">
    <source>
        <dbReference type="ARBA" id="ARBA00023015"/>
    </source>
</evidence>
<dbReference type="EMBL" id="VIIS01001002">
    <property type="protein sequence ID" value="KAF0302897.1"/>
    <property type="molecule type" value="Genomic_DNA"/>
</dbReference>
<keyword evidence="2" id="KW-0805">Transcription regulation</keyword>
<protein>
    <submittedName>
        <fullName evidence="8">Transcription factor AP-1</fullName>
    </submittedName>
</protein>
<dbReference type="InterPro" id="IPR005643">
    <property type="entry name" value="JNK"/>
</dbReference>
<comment type="similarity">
    <text evidence="1">Belongs to the bZIP family. Jun subfamily.</text>
</comment>
<dbReference type="GO" id="GO:0005667">
    <property type="term" value="C:transcription regulator complex"/>
    <property type="evidence" value="ECO:0007669"/>
    <property type="project" value="TreeGrafter"/>
</dbReference>